<accession>A0A7W3N4W4</accession>
<dbReference type="Pfam" id="PF11887">
    <property type="entry name" value="Mce4_CUP1"/>
    <property type="match status" value="1"/>
</dbReference>
<organism evidence="5 6">
    <name type="scientific">Thermomonospora cellulosilytica</name>
    <dbReference type="NCBI Taxonomy" id="1411118"/>
    <lineage>
        <taxon>Bacteria</taxon>
        <taxon>Bacillati</taxon>
        <taxon>Actinomycetota</taxon>
        <taxon>Actinomycetes</taxon>
        <taxon>Streptosporangiales</taxon>
        <taxon>Thermomonosporaceae</taxon>
        <taxon>Thermomonospora</taxon>
    </lineage>
</organism>
<protein>
    <submittedName>
        <fullName evidence="5">Phospholipid/cholesterol/gamma-HCH transport system substrate-binding protein</fullName>
    </submittedName>
</protein>
<feature type="domain" description="Mammalian cell entry C-terminal" evidence="4">
    <location>
        <begin position="130"/>
        <end position="334"/>
    </location>
</feature>
<keyword evidence="2" id="KW-0472">Membrane</keyword>
<dbReference type="EMBL" id="JACJII010000001">
    <property type="protein sequence ID" value="MBA9007598.1"/>
    <property type="molecule type" value="Genomic_DNA"/>
</dbReference>
<dbReference type="InterPro" id="IPR024516">
    <property type="entry name" value="Mce_C"/>
</dbReference>
<evidence type="ECO:0000259" key="3">
    <source>
        <dbReference type="Pfam" id="PF02470"/>
    </source>
</evidence>
<keyword evidence="2" id="KW-0812">Transmembrane</keyword>
<feature type="domain" description="Mce/MlaD" evidence="3">
    <location>
        <begin position="35"/>
        <end position="110"/>
    </location>
</feature>
<evidence type="ECO:0000313" key="5">
    <source>
        <dbReference type="EMBL" id="MBA9007598.1"/>
    </source>
</evidence>
<feature type="compositionally biased region" description="Basic and acidic residues" evidence="1">
    <location>
        <begin position="353"/>
        <end position="381"/>
    </location>
</feature>
<sequence length="428" mass="46155">MTGRIYVNVTVFALLGVTLLVWAFTSVVRLDFIDRPYRVTAEFRSSPGLHPNFEVDYLGTRIGKIDSVELRHDRVVVRLDIDRDVRIPRGVTAAAARKSAVGEPVVELTPKPGQAAGPKLPTDGSALIPVSDTSVPPAYGELFGAVNDTLKAIDPEAAGSVLHELAEGWSGRQDSLRQIIAGTDQLTGTFARDTELIDGLTRDFGQIAGVLSANRTDLGSGIDNLAALLAALRGVRTELTELRDQSPALLSTVNELVARAGPDVECMLGALGSMDLERKNPQVYADLRRTLEQSGELVHVLDNVIGQDQGQNVLNVFFLVTLNTPATLEYKRPLPQPEVAPVPACPGGRVPARTEQKDFYGKDPGETLPTHDAEAARRAQQAERTGAPSRSAGPPLWLVYVPPLIALLVLIRVMAGSAPVLSRLRRRK</sequence>
<evidence type="ECO:0000256" key="2">
    <source>
        <dbReference type="SAM" id="Phobius"/>
    </source>
</evidence>
<dbReference type="InterPro" id="IPR003399">
    <property type="entry name" value="Mce/MlaD"/>
</dbReference>
<keyword evidence="2" id="KW-1133">Transmembrane helix</keyword>
<dbReference type="InterPro" id="IPR005693">
    <property type="entry name" value="Mce"/>
</dbReference>
<dbReference type="NCBIfam" id="TIGR00996">
    <property type="entry name" value="Mtu_fam_mce"/>
    <property type="match status" value="1"/>
</dbReference>
<evidence type="ECO:0000259" key="4">
    <source>
        <dbReference type="Pfam" id="PF11887"/>
    </source>
</evidence>
<comment type="caution">
    <text evidence="5">The sequence shown here is derived from an EMBL/GenBank/DDBJ whole genome shotgun (WGS) entry which is preliminary data.</text>
</comment>
<name>A0A7W3N4W4_9ACTN</name>
<dbReference type="Pfam" id="PF02470">
    <property type="entry name" value="MlaD"/>
    <property type="match status" value="1"/>
</dbReference>
<keyword evidence="6" id="KW-1185">Reference proteome</keyword>
<reference evidence="5 6" key="1">
    <citation type="submission" date="2020-08" db="EMBL/GenBank/DDBJ databases">
        <title>Sequencing the genomes of 1000 actinobacteria strains.</title>
        <authorList>
            <person name="Klenk H.-P."/>
        </authorList>
    </citation>
    <scope>NUCLEOTIDE SEQUENCE [LARGE SCALE GENOMIC DNA]</scope>
    <source>
        <strain evidence="5 6">DSM 45823</strain>
    </source>
</reference>
<proteinExistence type="predicted"/>
<dbReference type="RefSeq" id="WP_182708117.1">
    <property type="nucleotide sequence ID" value="NZ_JACJII010000001.1"/>
</dbReference>
<feature type="region of interest" description="Disordered" evidence="1">
    <location>
        <begin position="353"/>
        <end position="390"/>
    </location>
</feature>
<dbReference type="InterPro" id="IPR052336">
    <property type="entry name" value="MlaD_Phospholipid_Transporter"/>
</dbReference>
<feature type="transmembrane region" description="Helical" evidence="2">
    <location>
        <begin position="397"/>
        <end position="421"/>
    </location>
</feature>
<gene>
    <name evidence="5" type="ORF">HNR21_006480</name>
</gene>
<dbReference type="PANTHER" id="PTHR33371:SF4">
    <property type="entry name" value="INTERMEMBRANE PHOSPHOLIPID TRANSPORT SYSTEM BINDING PROTEIN MLAD"/>
    <property type="match status" value="1"/>
</dbReference>
<dbReference type="PANTHER" id="PTHR33371">
    <property type="entry name" value="INTERMEMBRANE PHOSPHOLIPID TRANSPORT SYSTEM BINDING PROTEIN MLAD-RELATED"/>
    <property type="match status" value="1"/>
</dbReference>
<dbReference type="AlphaFoldDB" id="A0A7W3N4W4"/>
<dbReference type="Proteomes" id="UP000539313">
    <property type="component" value="Unassembled WGS sequence"/>
</dbReference>
<evidence type="ECO:0000256" key="1">
    <source>
        <dbReference type="SAM" id="MobiDB-lite"/>
    </source>
</evidence>
<evidence type="ECO:0000313" key="6">
    <source>
        <dbReference type="Proteomes" id="UP000539313"/>
    </source>
</evidence>